<dbReference type="PROSITE" id="PS00387">
    <property type="entry name" value="PPASE"/>
    <property type="match status" value="1"/>
</dbReference>
<dbReference type="GO" id="GO:0000287">
    <property type="term" value="F:magnesium ion binding"/>
    <property type="evidence" value="ECO:0007669"/>
    <property type="project" value="InterPro"/>
</dbReference>
<organism evidence="7 8">
    <name type="scientific">Babesia gibsoni</name>
    <dbReference type="NCBI Taxonomy" id="33632"/>
    <lineage>
        <taxon>Eukaryota</taxon>
        <taxon>Sar</taxon>
        <taxon>Alveolata</taxon>
        <taxon>Apicomplexa</taxon>
        <taxon>Aconoidasida</taxon>
        <taxon>Piroplasmida</taxon>
        <taxon>Babesiidae</taxon>
        <taxon>Babesia</taxon>
    </lineage>
</organism>
<evidence type="ECO:0000256" key="6">
    <source>
        <dbReference type="ARBA" id="ARBA00022842"/>
    </source>
</evidence>
<dbReference type="EMBL" id="JAVEPI010000002">
    <property type="protein sequence ID" value="KAK1443983.1"/>
    <property type="molecule type" value="Genomic_DNA"/>
</dbReference>
<dbReference type="GO" id="GO:0004427">
    <property type="term" value="F:inorganic diphosphate phosphatase activity"/>
    <property type="evidence" value="ECO:0007669"/>
    <property type="project" value="UniProtKB-EC"/>
</dbReference>
<dbReference type="EC" id="3.6.1.1" evidence="3"/>
<evidence type="ECO:0000256" key="4">
    <source>
        <dbReference type="ARBA" id="ARBA00022723"/>
    </source>
</evidence>
<accession>A0AAD8UUD6</accession>
<keyword evidence="4" id="KW-0479">Metal-binding</keyword>
<dbReference type="Pfam" id="PF00719">
    <property type="entry name" value="Pyrophosphatase"/>
    <property type="match status" value="1"/>
</dbReference>
<sequence>MIPKLSEVGEKATVEYRGFFVDEKGDRVSPWHDLPYKCGETGLYYMVVEIPRHTTAKMEIATQLEHNPIKQDLMKDGSLRYLDCPYYWNYGAIPQTWEEPVEHSKEDPLLGGITLVGDNDPVDAVDVSQTTLECGAVAKVKVVGGLGLVDEGEIDWKIFVVREDDPHFDKINDLDDIDVYYPGTTTGVREFCRWYKTPKGKPLNKFLPEKNFISRAEAVDVLEATHQAYLKLRAGQADKGKLWLPDA</sequence>
<dbReference type="SUPFAM" id="SSF50324">
    <property type="entry name" value="Inorganic pyrophosphatase"/>
    <property type="match status" value="1"/>
</dbReference>
<keyword evidence="8" id="KW-1185">Reference proteome</keyword>
<keyword evidence="5" id="KW-0378">Hydrolase</keyword>
<evidence type="ECO:0000256" key="5">
    <source>
        <dbReference type="ARBA" id="ARBA00022801"/>
    </source>
</evidence>
<gene>
    <name evidence="7" type="ORF">BgAZ_208590</name>
</gene>
<evidence type="ECO:0000256" key="3">
    <source>
        <dbReference type="ARBA" id="ARBA00012146"/>
    </source>
</evidence>
<dbReference type="GO" id="GO:0005737">
    <property type="term" value="C:cytoplasm"/>
    <property type="evidence" value="ECO:0007669"/>
    <property type="project" value="InterPro"/>
</dbReference>
<dbReference type="PANTHER" id="PTHR10286">
    <property type="entry name" value="INORGANIC PYROPHOSPHATASE"/>
    <property type="match status" value="1"/>
</dbReference>
<evidence type="ECO:0000313" key="8">
    <source>
        <dbReference type="Proteomes" id="UP001230268"/>
    </source>
</evidence>
<evidence type="ECO:0000256" key="2">
    <source>
        <dbReference type="ARBA" id="ARBA00006220"/>
    </source>
</evidence>
<evidence type="ECO:0000256" key="1">
    <source>
        <dbReference type="ARBA" id="ARBA00001946"/>
    </source>
</evidence>
<comment type="similarity">
    <text evidence="2">Belongs to the PPase family.</text>
</comment>
<dbReference type="Gene3D" id="3.90.80.10">
    <property type="entry name" value="Inorganic pyrophosphatase"/>
    <property type="match status" value="1"/>
</dbReference>
<proteinExistence type="inferred from homology"/>
<keyword evidence="6" id="KW-0460">Magnesium</keyword>
<dbReference type="Proteomes" id="UP001230268">
    <property type="component" value="Unassembled WGS sequence"/>
</dbReference>
<dbReference type="AlphaFoldDB" id="A0AAD8UUD6"/>
<reference evidence="7" key="1">
    <citation type="submission" date="2023-08" db="EMBL/GenBank/DDBJ databases">
        <title>Draft sequence of the Babesia gibsoni genome.</title>
        <authorList>
            <person name="Yamagishi J.Y."/>
            <person name="Xuan X.X."/>
        </authorList>
    </citation>
    <scope>NUCLEOTIDE SEQUENCE</scope>
    <source>
        <strain evidence="7">Azabu</strain>
    </source>
</reference>
<name>A0AAD8UUD6_BABGI</name>
<evidence type="ECO:0000313" key="7">
    <source>
        <dbReference type="EMBL" id="KAK1443983.1"/>
    </source>
</evidence>
<protein>
    <recommendedName>
        <fullName evidence="3">inorganic diphosphatase</fullName>
        <ecNumber evidence="3">3.6.1.1</ecNumber>
    </recommendedName>
</protein>
<comment type="cofactor">
    <cofactor evidence="1">
        <name>Mg(2+)</name>
        <dbReference type="ChEBI" id="CHEBI:18420"/>
    </cofactor>
</comment>
<dbReference type="GO" id="GO:0006796">
    <property type="term" value="P:phosphate-containing compound metabolic process"/>
    <property type="evidence" value="ECO:0007669"/>
    <property type="project" value="InterPro"/>
</dbReference>
<comment type="caution">
    <text evidence="7">The sequence shown here is derived from an EMBL/GenBank/DDBJ whole genome shotgun (WGS) entry which is preliminary data.</text>
</comment>
<dbReference type="InterPro" id="IPR008162">
    <property type="entry name" value="Pyrophosphatase"/>
</dbReference>
<dbReference type="InterPro" id="IPR036649">
    <property type="entry name" value="Pyrophosphatase_sf"/>
</dbReference>